<reference evidence="1" key="1">
    <citation type="submission" date="2021-03" db="EMBL/GenBank/DDBJ databases">
        <title>Chromosome level genome of the anhydrobiotic midge Polypedilum vanderplanki.</title>
        <authorList>
            <person name="Yoshida Y."/>
            <person name="Kikawada T."/>
            <person name="Gusev O."/>
        </authorList>
    </citation>
    <scope>NUCLEOTIDE SEQUENCE</scope>
    <source>
        <strain evidence="1">NIAS01</strain>
        <tissue evidence="1">Whole body or cell culture</tissue>
    </source>
</reference>
<protein>
    <recommendedName>
        <fullName evidence="3">Leucine rich repeat protein</fullName>
    </recommendedName>
</protein>
<organism evidence="1 2">
    <name type="scientific">Polypedilum vanderplanki</name>
    <name type="common">Sleeping chironomid midge</name>
    <dbReference type="NCBI Taxonomy" id="319348"/>
    <lineage>
        <taxon>Eukaryota</taxon>
        <taxon>Metazoa</taxon>
        <taxon>Ecdysozoa</taxon>
        <taxon>Arthropoda</taxon>
        <taxon>Hexapoda</taxon>
        <taxon>Insecta</taxon>
        <taxon>Pterygota</taxon>
        <taxon>Neoptera</taxon>
        <taxon>Endopterygota</taxon>
        <taxon>Diptera</taxon>
        <taxon>Nematocera</taxon>
        <taxon>Chironomoidea</taxon>
        <taxon>Chironomidae</taxon>
        <taxon>Chironominae</taxon>
        <taxon>Polypedilum</taxon>
        <taxon>Polypedilum</taxon>
    </lineage>
</organism>
<keyword evidence="2" id="KW-1185">Reference proteome</keyword>
<evidence type="ECO:0008006" key="3">
    <source>
        <dbReference type="Google" id="ProtNLM"/>
    </source>
</evidence>
<proteinExistence type="predicted"/>
<sequence>MGDIVCDIITTENVYCVFVRFIDTTDSKITSIKTRSVTKDHHNKKVTHIVFYKCILSNFPSELGELFPNLKYIDIFDCQLEKITKYDLKSLPKLEKIKAESNLLNFLPFDLFEFSPHIKLVNFCDNFIDKIGASIFDNCKHLYKVDLRNNRGIDMCYKKNQMDLKEIRNKIVKSCAPIKTLRKLAEKVVIETMQDKNVEEIVQIAKYCKFVKLSDVAEKRLLYIQRVEKFLNYL</sequence>
<accession>A0A9J6BG47</accession>
<evidence type="ECO:0000313" key="1">
    <source>
        <dbReference type="EMBL" id="KAG5668467.1"/>
    </source>
</evidence>
<dbReference type="Gene3D" id="3.80.10.10">
    <property type="entry name" value="Ribonuclease Inhibitor"/>
    <property type="match status" value="1"/>
</dbReference>
<evidence type="ECO:0000313" key="2">
    <source>
        <dbReference type="Proteomes" id="UP001107558"/>
    </source>
</evidence>
<name>A0A9J6BG47_POLVA</name>
<dbReference type="OrthoDB" id="28057at2759"/>
<dbReference type="SUPFAM" id="SSF52058">
    <property type="entry name" value="L domain-like"/>
    <property type="match status" value="1"/>
</dbReference>
<dbReference type="AlphaFoldDB" id="A0A9J6BG47"/>
<dbReference type="Proteomes" id="UP001107558">
    <property type="component" value="Chromosome 4"/>
</dbReference>
<gene>
    <name evidence="1" type="ORF">PVAND_016407</name>
</gene>
<dbReference type="EMBL" id="JADBJN010000004">
    <property type="protein sequence ID" value="KAG5668467.1"/>
    <property type="molecule type" value="Genomic_DNA"/>
</dbReference>
<comment type="caution">
    <text evidence="1">The sequence shown here is derived from an EMBL/GenBank/DDBJ whole genome shotgun (WGS) entry which is preliminary data.</text>
</comment>
<dbReference type="InterPro" id="IPR032675">
    <property type="entry name" value="LRR_dom_sf"/>
</dbReference>